<accession>A0ABN5WP33</accession>
<keyword evidence="3" id="KW-1185">Reference proteome</keyword>
<dbReference type="Proteomes" id="UP000289555">
    <property type="component" value="Chromosome"/>
</dbReference>
<protein>
    <submittedName>
        <fullName evidence="2">Uncharacterized protein</fullName>
    </submittedName>
</protein>
<evidence type="ECO:0000313" key="3">
    <source>
        <dbReference type="Proteomes" id="UP000289555"/>
    </source>
</evidence>
<sequence length="65" mass="7120">MLKIRLNEEDKEARRELKKAEEIMEKTDHAVAASTSDALYSSLGQLLPTSLGDVSVSTSSINIEV</sequence>
<evidence type="ECO:0000313" key="2">
    <source>
        <dbReference type="EMBL" id="BBI48749.1"/>
    </source>
</evidence>
<gene>
    <name evidence="2" type="ORF">HORIV_11700</name>
</gene>
<keyword evidence="1" id="KW-0175">Coiled coil</keyword>
<feature type="coiled-coil region" evidence="1">
    <location>
        <begin position="3"/>
        <end position="30"/>
    </location>
</feature>
<organism evidence="2 3">
    <name type="scientific">Vreelandella olivaria</name>
    <dbReference type="NCBI Taxonomy" id="390919"/>
    <lineage>
        <taxon>Bacteria</taxon>
        <taxon>Pseudomonadati</taxon>
        <taxon>Pseudomonadota</taxon>
        <taxon>Gammaproteobacteria</taxon>
        <taxon>Oceanospirillales</taxon>
        <taxon>Halomonadaceae</taxon>
        <taxon>Vreelandella</taxon>
    </lineage>
</organism>
<reference evidence="3" key="1">
    <citation type="journal article" date="2019" name="Microbiol. Resour. Announc.">
        <title>Complete Genome Sequence of Halomonas olivaria, a Moderately Halophilic Bacterium Isolated from Olive Processing Effluents, Obtained by Nanopore Sequencing.</title>
        <authorList>
            <person name="Nagata S."/>
            <person name="Ii K.M."/>
            <person name="Tsukimi T."/>
            <person name="Miura M.C."/>
            <person name="Galipon J."/>
            <person name="Arakawa K."/>
        </authorList>
    </citation>
    <scope>NUCLEOTIDE SEQUENCE [LARGE SCALE GENOMIC DNA]</scope>
    <source>
        <strain evidence="3">TYRC17</strain>
    </source>
</reference>
<proteinExistence type="predicted"/>
<name>A0ABN5WP33_9GAMM</name>
<dbReference type="EMBL" id="AP019416">
    <property type="protein sequence ID" value="BBI48749.1"/>
    <property type="molecule type" value="Genomic_DNA"/>
</dbReference>
<evidence type="ECO:0000256" key="1">
    <source>
        <dbReference type="SAM" id="Coils"/>
    </source>
</evidence>